<organism evidence="4">
    <name type="scientific">Phytoplasma mali (strain AT)</name>
    <dbReference type="NCBI Taxonomy" id="482235"/>
    <lineage>
        <taxon>Bacteria</taxon>
        <taxon>Bacillati</taxon>
        <taxon>Mycoplasmatota</taxon>
        <taxon>Mollicutes</taxon>
        <taxon>Acholeplasmatales</taxon>
        <taxon>Acholeplasmataceae</taxon>
        <taxon>Candidatus Phytoplasma</taxon>
        <taxon>16SrX (Apple proliferation group)</taxon>
    </lineage>
</organism>
<keyword evidence="2" id="KW-1133">Transmembrane helix</keyword>
<reference evidence="3 4" key="1">
    <citation type="journal article" date="2008" name="BMC Genomics">
        <title>The linear chromosome of the plant-pathogenic mycoplasma 'Candidatus Phytoplasma mali'.</title>
        <authorList>
            <person name="Kube M."/>
            <person name="Schneider B."/>
            <person name="Kuhl H."/>
            <person name="Dandekar T."/>
            <person name="Heitmann K."/>
            <person name="Migdoll A.M."/>
            <person name="Reinhardt R."/>
            <person name="Seemueller E."/>
        </authorList>
    </citation>
    <scope>NUCLEOTIDE SEQUENCE [LARGE SCALE GENOMIC DNA]</scope>
    <source>
        <strain evidence="3 4">AT</strain>
    </source>
</reference>
<dbReference type="HOGENOM" id="CLU_2010518_0_0_14"/>
<accession>B3QZI5</accession>
<evidence type="ECO:0000256" key="2">
    <source>
        <dbReference type="SAM" id="Phobius"/>
    </source>
</evidence>
<dbReference type="KEGG" id="pml:ATP_00405"/>
<evidence type="ECO:0000313" key="3">
    <source>
        <dbReference type="EMBL" id="CAP18592.1"/>
    </source>
</evidence>
<keyword evidence="2" id="KW-0472">Membrane</keyword>
<sequence length="123" mass="14269">MNELETKIAVLTKKLKTVYEWLFSLTIIVVILIIFHFITIYKMKTNCDKVNEVNQKFNTELGRKCDYPILHKMFTDFSNTNNHRLIVVEIPNKNGVKTESKGSSTNNEVKKDDKSTDNPDSKK</sequence>
<keyword evidence="4" id="KW-1185">Reference proteome</keyword>
<gene>
    <name evidence="3" type="ordered locus">ATP_00405</name>
</gene>
<dbReference type="STRING" id="37692.ATP_00405"/>
<feature type="region of interest" description="Disordered" evidence="1">
    <location>
        <begin position="95"/>
        <end position="123"/>
    </location>
</feature>
<evidence type="ECO:0000256" key="1">
    <source>
        <dbReference type="SAM" id="MobiDB-lite"/>
    </source>
</evidence>
<proteinExistence type="predicted"/>
<dbReference type="Proteomes" id="UP000002020">
    <property type="component" value="Chromosome"/>
</dbReference>
<keyword evidence="2" id="KW-0812">Transmembrane</keyword>
<feature type="compositionally biased region" description="Polar residues" evidence="1">
    <location>
        <begin position="95"/>
        <end position="107"/>
    </location>
</feature>
<name>B3QZI5_PHYMT</name>
<dbReference type="EMBL" id="CU469464">
    <property type="protein sequence ID" value="CAP18592.1"/>
    <property type="molecule type" value="Genomic_DNA"/>
</dbReference>
<protein>
    <submittedName>
        <fullName evidence="3">Uncharacterized protein</fullName>
    </submittedName>
</protein>
<evidence type="ECO:0000313" key="4">
    <source>
        <dbReference type="Proteomes" id="UP000002020"/>
    </source>
</evidence>
<feature type="compositionally biased region" description="Basic and acidic residues" evidence="1">
    <location>
        <begin position="108"/>
        <end position="123"/>
    </location>
</feature>
<feature type="transmembrane region" description="Helical" evidence="2">
    <location>
        <begin position="21"/>
        <end position="41"/>
    </location>
</feature>
<dbReference type="AlphaFoldDB" id="B3QZI5"/>